<reference evidence="4" key="1">
    <citation type="submission" date="2017-08" db="EMBL/GenBank/DDBJ databases">
        <authorList>
            <person name="Polle J.E."/>
            <person name="Barry K."/>
            <person name="Cushman J."/>
            <person name="Schmutz J."/>
            <person name="Tran D."/>
            <person name="Hathwaick L.T."/>
            <person name="Yim W.C."/>
            <person name="Jenkins J."/>
            <person name="Mckie-Krisberg Z.M."/>
            <person name="Prochnik S."/>
            <person name="Lindquist E."/>
            <person name="Dockter R.B."/>
            <person name="Adam C."/>
            <person name="Molina H."/>
            <person name="Bunkerborg J."/>
            <person name="Jin E."/>
            <person name="Buchheim M."/>
            <person name="Magnuson J."/>
        </authorList>
    </citation>
    <scope>NUCLEOTIDE SEQUENCE</scope>
    <source>
        <strain evidence="4">CCAP 19/18</strain>
    </source>
</reference>
<sequence length="421" mass="43613">MDQGNPRKRQKGWDTPPPELPPPPSGVNPIVAAAQQAAQAAAAAAQQQRAPVMPGTRLPGFHAAGQAPTPAAPPPMPAQSSTGPAMSADAIARAREVAARLVQAKNPGAAQSSDQDRDVTINDAPAQARMHLLKRPTQTEMERRTGTIINVKGRFYLPGQPQDPKEKPLHLNIRPGAHAQTEMQKAAAVQAAVAEIHAIIAGRPLPAAPPVGPTPPGYAYPGYQPALAAAPPPAMPPAVAPIMVMVNISNPPAAFNLPDRIRGLGGMFLSHIMNTTGATVQLRGQGSQQMEGPDPLHVYIAAPTQRQLDDARNLTIDLLNTIKDEFIKLHPYLATSVAASTIMLAPPAPAPVAPPAPYYPLPAAAPPPGSHPAVAPPAGAPVYAPPPQPVVGVGTCVGVDVQVCKFAGQLATAPTAFCCCY</sequence>
<evidence type="ECO:0000259" key="3">
    <source>
        <dbReference type="Pfam" id="PF23469"/>
    </source>
</evidence>
<evidence type="ECO:0000256" key="1">
    <source>
        <dbReference type="SAM" id="MobiDB-lite"/>
    </source>
</evidence>
<feature type="compositionally biased region" description="Basic residues" evidence="1">
    <location>
        <begin position="1"/>
        <end position="10"/>
    </location>
</feature>
<evidence type="ECO:0000313" key="4">
    <source>
        <dbReference type="EMBL" id="KAF5830900.1"/>
    </source>
</evidence>
<dbReference type="InterPro" id="IPR036612">
    <property type="entry name" value="KH_dom_type_1_sf"/>
</dbReference>
<dbReference type="InterPro" id="IPR055256">
    <property type="entry name" value="KH_1_KHDC4/BBP-like"/>
</dbReference>
<dbReference type="SUPFAM" id="SSF54791">
    <property type="entry name" value="Eukaryotic type KH-domain (KH-domain type I)"/>
    <property type="match status" value="1"/>
</dbReference>
<dbReference type="InterPro" id="IPR056149">
    <property type="entry name" value="PRP5/DDX46/KHDC4_KH"/>
</dbReference>
<dbReference type="InterPro" id="IPR031121">
    <property type="entry name" value="RIK/BLOM7"/>
</dbReference>
<name>A0ABQ7G8G6_DUNSA</name>
<evidence type="ECO:0008006" key="6">
    <source>
        <dbReference type="Google" id="ProtNLM"/>
    </source>
</evidence>
<keyword evidence="5" id="KW-1185">Reference proteome</keyword>
<evidence type="ECO:0000259" key="2">
    <source>
        <dbReference type="Pfam" id="PF22675"/>
    </source>
</evidence>
<accession>A0ABQ7G8G6</accession>
<feature type="compositionally biased region" description="Low complexity" evidence="1">
    <location>
        <begin position="32"/>
        <end position="48"/>
    </location>
</feature>
<dbReference type="PANTHER" id="PTHR15744:SF0">
    <property type="entry name" value="KH HOMOLOGY DOMAIN-CONTAINING PROTEIN 4"/>
    <property type="match status" value="1"/>
</dbReference>
<protein>
    <recommendedName>
        <fullName evidence="6">K Homology domain-containing protein</fullName>
    </recommendedName>
</protein>
<comment type="caution">
    <text evidence="4">The sequence shown here is derived from an EMBL/GenBank/DDBJ whole genome shotgun (WGS) entry which is preliminary data.</text>
</comment>
<dbReference type="Pfam" id="PF23469">
    <property type="entry name" value="KH_12"/>
    <property type="match status" value="1"/>
</dbReference>
<proteinExistence type="predicted"/>
<dbReference type="PANTHER" id="PTHR15744">
    <property type="entry name" value="BLOM7"/>
    <property type="match status" value="1"/>
</dbReference>
<evidence type="ECO:0000313" key="5">
    <source>
        <dbReference type="Proteomes" id="UP000815325"/>
    </source>
</evidence>
<feature type="compositionally biased region" description="Pro residues" evidence="1">
    <location>
        <begin position="15"/>
        <end position="26"/>
    </location>
</feature>
<dbReference type="Gene3D" id="3.30.1370.10">
    <property type="entry name" value="K Homology domain, type 1"/>
    <property type="match status" value="1"/>
</dbReference>
<dbReference type="EMBL" id="MU069996">
    <property type="protein sequence ID" value="KAF5830900.1"/>
    <property type="molecule type" value="Genomic_DNA"/>
</dbReference>
<organism evidence="4 5">
    <name type="scientific">Dunaliella salina</name>
    <name type="common">Green alga</name>
    <name type="synonym">Protococcus salinus</name>
    <dbReference type="NCBI Taxonomy" id="3046"/>
    <lineage>
        <taxon>Eukaryota</taxon>
        <taxon>Viridiplantae</taxon>
        <taxon>Chlorophyta</taxon>
        <taxon>core chlorophytes</taxon>
        <taxon>Chlorophyceae</taxon>
        <taxon>CS clade</taxon>
        <taxon>Chlamydomonadales</taxon>
        <taxon>Dunaliellaceae</taxon>
        <taxon>Dunaliella</taxon>
    </lineage>
</organism>
<feature type="region of interest" description="Disordered" evidence="1">
    <location>
        <begin position="1"/>
        <end position="84"/>
    </location>
</feature>
<gene>
    <name evidence="4" type="ORF">DUNSADRAFT_13910</name>
</gene>
<feature type="domain" description="KHDC4/BBP-like KH-domain type I" evidence="2">
    <location>
        <begin position="252"/>
        <end position="320"/>
    </location>
</feature>
<dbReference type="Pfam" id="PF22675">
    <property type="entry name" value="KH-I_KHDC4-BBP"/>
    <property type="match status" value="1"/>
</dbReference>
<feature type="domain" description="ATP-dependent RNA helicase PRP5/DDX46/KHDC4 KH" evidence="3">
    <location>
        <begin position="117"/>
        <end position="203"/>
    </location>
</feature>
<dbReference type="Proteomes" id="UP000815325">
    <property type="component" value="Unassembled WGS sequence"/>
</dbReference>